<comment type="caution">
    <text evidence="5">The sequence shown here is derived from an EMBL/GenBank/DDBJ whole genome shotgun (WGS) entry which is preliminary data.</text>
</comment>
<comment type="function">
    <text evidence="3">Inhibits all the catalytic activities of DNA gyrase by preventing its interaction with DNA. Acts by binding directly to the C-terminal domain of GyrB, which probably disrupts DNA binding by the gyrase.</text>
</comment>
<reference evidence="5 6" key="1">
    <citation type="submission" date="2019-09" db="EMBL/GenBank/DDBJ databases">
        <title>Draft genome sequences of 48 bacterial type strains from the CCUG.</title>
        <authorList>
            <person name="Tunovic T."/>
            <person name="Pineiro-Iglesias B."/>
            <person name="Unosson C."/>
            <person name="Inganas E."/>
            <person name="Ohlen M."/>
            <person name="Cardew S."/>
            <person name="Jensie-Markopoulos S."/>
            <person name="Salva-Serra F."/>
            <person name="Jaen-Luchoro D."/>
            <person name="Karlsson R."/>
            <person name="Svensson-Stadler L."/>
            <person name="Chun J."/>
            <person name="Moore E."/>
        </authorList>
    </citation>
    <scope>NUCLEOTIDE SEQUENCE [LARGE SCALE GENOMIC DNA]</scope>
    <source>
        <strain evidence="5 6">CCUG 30977</strain>
    </source>
</reference>
<dbReference type="RefSeq" id="WP_151124670.1">
    <property type="nucleotide sequence ID" value="NZ_CP088081.1"/>
</dbReference>
<evidence type="ECO:0000256" key="3">
    <source>
        <dbReference type="HAMAP-Rule" id="MF_00649"/>
    </source>
</evidence>
<dbReference type="Proteomes" id="UP000430120">
    <property type="component" value="Unassembled WGS sequence"/>
</dbReference>
<dbReference type="EMBL" id="VZPB01000032">
    <property type="protein sequence ID" value="KAB0580601.1"/>
    <property type="molecule type" value="Genomic_DNA"/>
</dbReference>
<dbReference type="AlphaFoldDB" id="A0A643F9W8"/>
<dbReference type="Gene3D" id="3.30.50.10">
    <property type="entry name" value="Erythroid Transcription Factor GATA-1, subunit A"/>
    <property type="match status" value="1"/>
</dbReference>
<dbReference type="GO" id="GO:0008270">
    <property type="term" value="F:zinc ion binding"/>
    <property type="evidence" value="ECO:0007669"/>
    <property type="project" value="UniProtKB-UniRule"/>
</dbReference>
<gene>
    <name evidence="3" type="primary">yacG</name>
    <name evidence="5" type="ORF">F7Q92_13600</name>
</gene>
<name>A0A643F9W8_IDEDE</name>
<dbReference type="GO" id="GO:0006355">
    <property type="term" value="P:regulation of DNA-templated transcription"/>
    <property type="evidence" value="ECO:0007669"/>
    <property type="project" value="InterPro"/>
</dbReference>
<dbReference type="GO" id="GO:0008657">
    <property type="term" value="F:DNA topoisomerase type II (double strand cut, ATP-hydrolyzing) inhibitor activity"/>
    <property type="evidence" value="ECO:0007669"/>
    <property type="project" value="UniProtKB-UniRule"/>
</dbReference>
<evidence type="ECO:0000256" key="1">
    <source>
        <dbReference type="ARBA" id="ARBA00022723"/>
    </source>
</evidence>
<dbReference type="PANTHER" id="PTHR36150:SF1">
    <property type="entry name" value="DNA GYRASE INHIBITOR YACG"/>
    <property type="match status" value="1"/>
</dbReference>
<dbReference type="Pfam" id="PF03884">
    <property type="entry name" value="YacG"/>
    <property type="match status" value="1"/>
</dbReference>
<feature type="binding site" evidence="3">
    <location>
        <position position="52"/>
    </location>
    <ligand>
        <name>Zn(2+)</name>
        <dbReference type="ChEBI" id="CHEBI:29105"/>
    </ligand>
</feature>
<evidence type="ECO:0000313" key="5">
    <source>
        <dbReference type="EMBL" id="KAB0580601.1"/>
    </source>
</evidence>
<dbReference type="HAMAP" id="MF_00649">
    <property type="entry name" value="DNA_gyrase_inhibitor_YacG"/>
    <property type="match status" value="1"/>
</dbReference>
<protein>
    <recommendedName>
        <fullName evidence="3">DNA gyrase inhibitor YacG</fullName>
    </recommendedName>
</protein>
<evidence type="ECO:0000313" key="6">
    <source>
        <dbReference type="Proteomes" id="UP000430120"/>
    </source>
</evidence>
<comment type="subunit">
    <text evidence="3">Interacts with GyrB.</text>
</comment>
<evidence type="ECO:0000256" key="2">
    <source>
        <dbReference type="ARBA" id="ARBA00022833"/>
    </source>
</evidence>
<comment type="cofactor">
    <cofactor evidence="3">
        <name>Zn(2+)</name>
        <dbReference type="ChEBI" id="CHEBI:29105"/>
    </cofactor>
    <text evidence="3">Binds 1 zinc ion.</text>
</comment>
<accession>A0A643F9W8</accession>
<feature type="binding site" evidence="3">
    <location>
        <position position="29"/>
    </location>
    <ligand>
        <name>Zn(2+)</name>
        <dbReference type="ChEBI" id="CHEBI:29105"/>
    </ligand>
</feature>
<organism evidence="5 6">
    <name type="scientific">Ideonella dechloratans</name>
    <dbReference type="NCBI Taxonomy" id="36863"/>
    <lineage>
        <taxon>Bacteria</taxon>
        <taxon>Pseudomonadati</taxon>
        <taxon>Pseudomonadota</taxon>
        <taxon>Betaproteobacteria</taxon>
        <taxon>Burkholderiales</taxon>
        <taxon>Sphaerotilaceae</taxon>
        <taxon>Ideonella</taxon>
    </lineage>
</organism>
<dbReference type="SUPFAM" id="SSF57716">
    <property type="entry name" value="Glucocorticoid receptor-like (DNA-binding domain)"/>
    <property type="match status" value="1"/>
</dbReference>
<keyword evidence="2 3" id="KW-0862">Zinc</keyword>
<feature type="region of interest" description="Disordered" evidence="4">
    <location>
        <begin position="1"/>
        <end position="23"/>
    </location>
</feature>
<keyword evidence="6" id="KW-1185">Reference proteome</keyword>
<feature type="binding site" evidence="3">
    <location>
        <position position="32"/>
    </location>
    <ligand>
        <name>Zn(2+)</name>
        <dbReference type="ChEBI" id="CHEBI:29105"/>
    </ligand>
</feature>
<comment type="similarity">
    <text evidence="3">Belongs to the DNA gyrase inhibitor YacG family.</text>
</comment>
<proteinExistence type="inferred from homology"/>
<dbReference type="InterPro" id="IPR013088">
    <property type="entry name" value="Znf_NHR/GATA"/>
</dbReference>
<dbReference type="OrthoDB" id="9809663at2"/>
<evidence type="ECO:0000256" key="4">
    <source>
        <dbReference type="SAM" id="MobiDB-lite"/>
    </source>
</evidence>
<keyword evidence="1 3" id="KW-0479">Metal-binding</keyword>
<sequence>MPPLTSPCAADPVTNPSPAPARPPIDVNCPACGERTVFAPSNPYRPFCSARCQGHDFGAWASENYRVAATEAEPGEGEPA</sequence>
<dbReference type="InterPro" id="IPR005584">
    <property type="entry name" value="DNA_gyrase_inhibitor_YacG"/>
</dbReference>
<dbReference type="PANTHER" id="PTHR36150">
    <property type="entry name" value="DNA GYRASE INHIBITOR YACG"/>
    <property type="match status" value="1"/>
</dbReference>
<feature type="binding site" evidence="3">
    <location>
        <position position="48"/>
    </location>
    <ligand>
        <name>Zn(2+)</name>
        <dbReference type="ChEBI" id="CHEBI:29105"/>
    </ligand>
</feature>